<dbReference type="EMBL" id="CAJNOC010002710">
    <property type="protein sequence ID" value="CAF0947658.1"/>
    <property type="molecule type" value="Genomic_DNA"/>
</dbReference>
<gene>
    <name evidence="1" type="ORF">OXX778_LOCUS13774</name>
</gene>
<evidence type="ECO:0000313" key="2">
    <source>
        <dbReference type="Proteomes" id="UP000663879"/>
    </source>
</evidence>
<protein>
    <submittedName>
        <fullName evidence="1">Uncharacterized protein</fullName>
    </submittedName>
</protein>
<keyword evidence="2" id="KW-1185">Reference proteome</keyword>
<name>A0A814CT48_9BILA</name>
<sequence length="171" mass="19901">MSESQCRHFFINQNYNPDTNVSKQDFYSSFIPNDVKHGDMLVCGEKDLRSMNIFYYDSSTKKLVQKDPSGSGYTCVPLEITKSITNPIEFYQDAFKFNGYDEIDFLGIELDAQVHQDLVKEFTNGRQVSFDKTLFYFLTDNEWESEAGLFVYDDDSGRYIKLTPSIDQKYL</sequence>
<dbReference type="Proteomes" id="UP000663879">
    <property type="component" value="Unassembled WGS sequence"/>
</dbReference>
<dbReference type="OrthoDB" id="10356712at2759"/>
<dbReference type="AlphaFoldDB" id="A0A814CT48"/>
<organism evidence="1 2">
    <name type="scientific">Brachionus calyciflorus</name>
    <dbReference type="NCBI Taxonomy" id="104777"/>
    <lineage>
        <taxon>Eukaryota</taxon>
        <taxon>Metazoa</taxon>
        <taxon>Spiralia</taxon>
        <taxon>Gnathifera</taxon>
        <taxon>Rotifera</taxon>
        <taxon>Eurotatoria</taxon>
        <taxon>Monogononta</taxon>
        <taxon>Pseudotrocha</taxon>
        <taxon>Ploima</taxon>
        <taxon>Brachionidae</taxon>
        <taxon>Brachionus</taxon>
    </lineage>
</organism>
<accession>A0A814CT48</accession>
<comment type="caution">
    <text evidence="1">The sequence shown here is derived from an EMBL/GenBank/DDBJ whole genome shotgun (WGS) entry which is preliminary data.</text>
</comment>
<proteinExistence type="predicted"/>
<evidence type="ECO:0000313" key="1">
    <source>
        <dbReference type="EMBL" id="CAF0947658.1"/>
    </source>
</evidence>
<reference evidence="1" key="1">
    <citation type="submission" date="2021-02" db="EMBL/GenBank/DDBJ databases">
        <authorList>
            <person name="Nowell W R."/>
        </authorList>
    </citation>
    <scope>NUCLEOTIDE SEQUENCE</scope>
    <source>
        <strain evidence="1">Ploen Becks lab</strain>
    </source>
</reference>